<evidence type="ECO:0000256" key="2">
    <source>
        <dbReference type="ARBA" id="ARBA00022723"/>
    </source>
</evidence>
<dbReference type="InterPro" id="IPR012827">
    <property type="entry name" value="Hemerythrin_metal-bd"/>
</dbReference>
<dbReference type="Proteomes" id="UP001205861">
    <property type="component" value="Unassembled WGS sequence"/>
</dbReference>
<evidence type="ECO:0000313" key="4">
    <source>
        <dbReference type="EMBL" id="MCS0607681.1"/>
    </source>
</evidence>
<dbReference type="RefSeq" id="WP_258855382.1">
    <property type="nucleotide sequence ID" value="NZ_JANUGV010000001.1"/>
</dbReference>
<keyword evidence="3" id="KW-0408">Iron</keyword>
<dbReference type="Gene3D" id="1.20.120.50">
    <property type="entry name" value="Hemerythrin-like"/>
    <property type="match status" value="1"/>
</dbReference>
<keyword evidence="2" id="KW-0479">Metal-binding</keyword>
<proteinExistence type="inferred from homology"/>
<sequence length="150" mass="16415">MELPASPTNARPLAAAISAGRRAVAQRMNALARATDEQAAECFINLVTALEQSFRAEEQVMEATNCRVLRQHREAHARVLCALHQAASRIESGDAVLAREAVVLLARFLRMHRPAIDQALLAAPRASIPRMATRACCASRGRTRPLQRVI</sequence>
<keyword evidence="5" id="KW-1185">Reference proteome</keyword>
<organism evidence="4 5">
    <name type="scientific">Massilia solisilvae</name>
    <dbReference type="NCBI Taxonomy" id="1811225"/>
    <lineage>
        <taxon>Bacteria</taxon>
        <taxon>Pseudomonadati</taxon>
        <taxon>Pseudomonadota</taxon>
        <taxon>Betaproteobacteria</taxon>
        <taxon>Burkholderiales</taxon>
        <taxon>Oxalobacteraceae</taxon>
        <taxon>Telluria group</taxon>
        <taxon>Massilia</taxon>
    </lineage>
</organism>
<dbReference type="InterPro" id="IPR035938">
    <property type="entry name" value="Hemerythrin-like_sf"/>
</dbReference>
<protein>
    <submittedName>
        <fullName evidence="4">Hemerythrin family protein</fullName>
    </submittedName>
</protein>
<evidence type="ECO:0000256" key="1">
    <source>
        <dbReference type="ARBA" id="ARBA00010587"/>
    </source>
</evidence>
<name>A0ABT2BGX4_9BURK</name>
<dbReference type="EMBL" id="JANUGV010000001">
    <property type="protein sequence ID" value="MCS0607681.1"/>
    <property type="molecule type" value="Genomic_DNA"/>
</dbReference>
<accession>A0ABT2BGX4</accession>
<dbReference type="SUPFAM" id="SSF47188">
    <property type="entry name" value="Hemerythrin-like"/>
    <property type="match status" value="1"/>
</dbReference>
<reference evidence="4 5" key="1">
    <citation type="submission" date="2022-08" db="EMBL/GenBank/DDBJ databases">
        <title>Reclassification of Massilia species as members of the genera Telluria, Duganella, Pseudoduganella, Mokoshia gen. nov. and Zemynaea gen. nov. using orthogonal and non-orthogonal genome-based approaches.</title>
        <authorList>
            <person name="Bowman J.P."/>
        </authorList>
    </citation>
    <scope>NUCLEOTIDE SEQUENCE [LARGE SCALE GENOMIC DNA]</scope>
    <source>
        <strain evidence="4 5">JCM 31607</strain>
    </source>
</reference>
<evidence type="ECO:0000313" key="5">
    <source>
        <dbReference type="Proteomes" id="UP001205861"/>
    </source>
</evidence>
<comment type="similarity">
    <text evidence="1">Belongs to the hemerythrin family.</text>
</comment>
<gene>
    <name evidence="4" type="ORF">NX773_05850</name>
</gene>
<dbReference type="CDD" id="cd12107">
    <property type="entry name" value="Hemerythrin"/>
    <property type="match status" value="1"/>
</dbReference>
<comment type="caution">
    <text evidence="4">The sequence shown here is derived from an EMBL/GenBank/DDBJ whole genome shotgun (WGS) entry which is preliminary data.</text>
</comment>
<evidence type="ECO:0000256" key="3">
    <source>
        <dbReference type="ARBA" id="ARBA00023004"/>
    </source>
</evidence>